<feature type="transmembrane region" description="Helical" evidence="1">
    <location>
        <begin position="196"/>
        <end position="215"/>
    </location>
</feature>
<dbReference type="EMBL" id="JARQWQ010000006">
    <property type="protein sequence ID" value="KAK2571484.1"/>
    <property type="molecule type" value="Genomic_DNA"/>
</dbReference>
<feature type="transmembrane region" description="Helical" evidence="1">
    <location>
        <begin position="164"/>
        <end position="184"/>
    </location>
</feature>
<dbReference type="PANTHER" id="PTHR12242">
    <property type="entry name" value="OS02G0130600 PROTEIN-RELATED"/>
    <property type="match status" value="1"/>
</dbReference>
<name>A0AAD9R1L5_ACRCE</name>
<keyword evidence="1" id="KW-0812">Transmembrane</keyword>
<organism evidence="2 3">
    <name type="scientific">Acropora cervicornis</name>
    <name type="common">Staghorn coral</name>
    <dbReference type="NCBI Taxonomy" id="6130"/>
    <lineage>
        <taxon>Eukaryota</taxon>
        <taxon>Metazoa</taxon>
        <taxon>Cnidaria</taxon>
        <taxon>Anthozoa</taxon>
        <taxon>Hexacorallia</taxon>
        <taxon>Scleractinia</taxon>
        <taxon>Astrocoeniina</taxon>
        <taxon>Acroporidae</taxon>
        <taxon>Acropora</taxon>
    </lineage>
</organism>
<dbReference type="Proteomes" id="UP001249851">
    <property type="component" value="Unassembled WGS sequence"/>
</dbReference>
<feature type="transmembrane region" description="Helical" evidence="1">
    <location>
        <begin position="262"/>
        <end position="279"/>
    </location>
</feature>
<feature type="transmembrane region" description="Helical" evidence="1">
    <location>
        <begin position="61"/>
        <end position="86"/>
    </location>
</feature>
<proteinExistence type="predicted"/>
<reference evidence="2" key="2">
    <citation type="journal article" date="2023" name="Science">
        <title>Genomic signatures of disease resistance in endangered staghorn corals.</title>
        <authorList>
            <person name="Vollmer S.V."/>
            <person name="Selwyn J.D."/>
            <person name="Despard B.A."/>
            <person name="Roesel C.L."/>
        </authorList>
    </citation>
    <scope>NUCLEOTIDE SEQUENCE</scope>
    <source>
        <strain evidence="2">K2</strain>
    </source>
</reference>
<dbReference type="GO" id="GO:0016020">
    <property type="term" value="C:membrane"/>
    <property type="evidence" value="ECO:0007669"/>
    <property type="project" value="TreeGrafter"/>
</dbReference>
<sequence length="299" mass="34048">MCLEQFQLQNFKFAYKNGKDFATSPWLPLPAVCAYRILVALYCFSWVIYSIINDNTWKWLIFLTDCTFLCVTAYFICSAATSVFVWTRLTRQRVNILERTGQQIPESSSGSHDATARHSSIYRQSNTLAEQGYGACEDFHQGGFVTFNASEVECRQSWYLKVTWLLYAIAANNSILITAVFWTLLYNGYGVGEPDIAFHMLNSVFMLGETFLSSIPVQLLHVVYAALYASVYCLFTVLYWFLGGRGVFGNRYIYPILDYSKPGEAVVMIVLYGFVGLPLKRKILHVSRLSKQPGLENKD</sequence>
<evidence type="ECO:0000313" key="2">
    <source>
        <dbReference type="EMBL" id="KAK2571484.1"/>
    </source>
</evidence>
<protein>
    <submittedName>
        <fullName evidence="2">Protein rolling stone</fullName>
    </submittedName>
</protein>
<keyword evidence="1" id="KW-1133">Transmembrane helix</keyword>
<feature type="transmembrane region" description="Helical" evidence="1">
    <location>
        <begin position="26"/>
        <end position="49"/>
    </location>
</feature>
<keyword evidence="1" id="KW-0472">Membrane</keyword>
<comment type="caution">
    <text evidence="2">The sequence shown here is derived from an EMBL/GenBank/DDBJ whole genome shotgun (WGS) entry which is preliminary data.</text>
</comment>
<evidence type="ECO:0000256" key="1">
    <source>
        <dbReference type="SAM" id="Phobius"/>
    </source>
</evidence>
<dbReference type="AlphaFoldDB" id="A0AAD9R1L5"/>
<gene>
    <name evidence="2" type="ORF">P5673_004087</name>
</gene>
<accession>A0AAD9R1L5</accession>
<dbReference type="Pfam" id="PF21534">
    <property type="entry name" value="Rost"/>
    <property type="match status" value="1"/>
</dbReference>
<dbReference type="PANTHER" id="PTHR12242:SF1">
    <property type="entry name" value="MYND-TYPE DOMAIN-CONTAINING PROTEIN"/>
    <property type="match status" value="1"/>
</dbReference>
<keyword evidence="3" id="KW-1185">Reference proteome</keyword>
<evidence type="ECO:0000313" key="3">
    <source>
        <dbReference type="Proteomes" id="UP001249851"/>
    </source>
</evidence>
<dbReference type="InterPro" id="IPR049352">
    <property type="entry name" value="Rost"/>
</dbReference>
<reference evidence="2" key="1">
    <citation type="journal article" date="2023" name="G3 (Bethesda)">
        <title>Whole genome assembly and annotation of the endangered Caribbean coral Acropora cervicornis.</title>
        <authorList>
            <person name="Selwyn J.D."/>
            <person name="Vollmer S.V."/>
        </authorList>
    </citation>
    <scope>NUCLEOTIDE SEQUENCE</scope>
    <source>
        <strain evidence="2">K2</strain>
    </source>
</reference>
<feature type="transmembrane region" description="Helical" evidence="1">
    <location>
        <begin position="222"/>
        <end position="242"/>
    </location>
</feature>